<dbReference type="Proteomes" id="UP000184076">
    <property type="component" value="Unassembled WGS sequence"/>
</dbReference>
<sequence>MQITRTQSVLAHVTLIVSILVIAFPVFFALITSTHSFQESFSFPPKFHVGSHLLENYRTAWERVNLGRLLFNSTLISVAVSAGKILLSLLAAFAFTYFGDFRGKTTFFILILITHMLPLPIRIVPTFELVEDFGWMNTYYALTIPFFASATGTLLFRQFFLTVPNDLADAARMDGAGPMKFLWKILVPLSKTNMLALFMIEFIYMWNQYLWPLIVTHTDDMRVVQIGLKMLLAGEEQAAEWNVIMAGTILAMLPPLIILLILQGSFVKGFAMRQEK</sequence>
<dbReference type="Gene3D" id="1.10.3720.10">
    <property type="entry name" value="MetI-like"/>
    <property type="match status" value="1"/>
</dbReference>
<evidence type="ECO:0000313" key="10">
    <source>
        <dbReference type="EMBL" id="SHF31787.1"/>
    </source>
</evidence>
<keyword evidence="4" id="KW-1003">Cell membrane</keyword>
<accession>A0A1M5ANV8</accession>
<dbReference type="OrthoDB" id="369039at2"/>
<dbReference type="InterPro" id="IPR000515">
    <property type="entry name" value="MetI-like"/>
</dbReference>
<dbReference type="PANTHER" id="PTHR43744:SF8">
    <property type="entry name" value="SN-GLYCEROL-3-PHOSPHATE TRANSPORT SYSTEM PERMEASE PROTEIN UGPE"/>
    <property type="match status" value="1"/>
</dbReference>
<dbReference type="GO" id="GO:0055085">
    <property type="term" value="P:transmembrane transport"/>
    <property type="evidence" value="ECO:0007669"/>
    <property type="project" value="InterPro"/>
</dbReference>
<evidence type="ECO:0000259" key="9">
    <source>
        <dbReference type="PROSITE" id="PS50928"/>
    </source>
</evidence>
<dbReference type="STRING" id="1121391.SAMN02745206_01737"/>
<reference evidence="11" key="1">
    <citation type="submission" date="2016-11" db="EMBL/GenBank/DDBJ databases">
        <authorList>
            <person name="Varghese N."/>
            <person name="Submissions S."/>
        </authorList>
    </citation>
    <scope>NUCLEOTIDE SEQUENCE [LARGE SCALE GENOMIC DNA]</scope>
    <source>
        <strain evidence="11">DSM 9756</strain>
    </source>
</reference>
<dbReference type="GO" id="GO:0005886">
    <property type="term" value="C:plasma membrane"/>
    <property type="evidence" value="ECO:0007669"/>
    <property type="project" value="UniProtKB-SubCell"/>
</dbReference>
<feature type="transmembrane region" description="Helical" evidence="8">
    <location>
        <begin position="9"/>
        <end position="31"/>
    </location>
</feature>
<organism evidence="10 11">
    <name type="scientific">Desulfacinum infernum DSM 9756</name>
    <dbReference type="NCBI Taxonomy" id="1121391"/>
    <lineage>
        <taxon>Bacteria</taxon>
        <taxon>Pseudomonadati</taxon>
        <taxon>Thermodesulfobacteriota</taxon>
        <taxon>Syntrophobacteria</taxon>
        <taxon>Syntrophobacterales</taxon>
        <taxon>Syntrophobacteraceae</taxon>
        <taxon>Desulfacinum</taxon>
    </lineage>
</organism>
<evidence type="ECO:0000256" key="3">
    <source>
        <dbReference type="ARBA" id="ARBA00022448"/>
    </source>
</evidence>
<keyword evidence="11" id="KW-1185">Reference proteome</keyword>
<feature type="transmembrane region" description="Helical" evidence="8">
    <location>
        <begin position="75"/>
        <end position="95"/>
    </location>
</feature>
<dbReference type="AlphaFoldDB" id="A0A1M5ANV8"/>
<comment type="similarity">
    <text evidence="8">Belongs to the binding-protein-dependent transport system permease family.</text>
</comment>
<proteinExistence type="inferred from homology"/>
<dbReference type="CDD" id="cd06261">
    <property type="entry name" value="TM_PBP2"/>
    <property type="match status" value="1"/>
</dbReference>
<dbReference type="SUPFAM" id="SSF161098">
    <property type="entry name" value="MetI-like"/>
    <property type="match status" value="1"/>
</dbReference>
<dbReference type="InterPro" id="IPR035906">
    <property type="entry name" value="MetI-like_sf"/>
</dbReference>
<dbReference type="RefSeq" id="WP_073038604.1">
    <property type="nucleotide sequence ID" value="NZ_FQVB01000015.1"/>
</dbReference>
<keyword evidence="7 8" id="KW-0472">Membrane</keyword>
<dbReference type="EMBL" id="FQVB01000015">
    <property type="protein sequence ID" value="SHF31787.1"/>
    <property type="molecule type" value="Genomic_DNA"/>
</dbReference>
<evidence type="ECO:0000256" key="1">
    <source>
        <dbReference type="ARBA" id="ARBA00004651"/>
    </source>
</evidence>
<evidence type="ECO:0000256" key="2">
    <source>
        <dbReference type="ARBA" id="ARBA00020515"/>
    </source>
</evidence>
<name>A0A1M5ANV8_9BACT</name>
<keyword evidence="6 8" id="KW-1133">Transmembrane helix</keyword>
<feature type="transmembrane region" description="Helical" evidence="8">
    <location>
        <begin position="139"/>
        <end position="160"/>
    </location>
</feature>
<evidence type="ECO:0000256" key="5">
    <source>
        <dbReference type="ARBA" id="ARBA00022692"/>
    </source>
</evidence>
<evidence type="ECO:0000256" key="6">
    <source>
        <dbReference type="ARBA" id="ARBA00022989"/>
    </source>
</evidence>
<evidence type="ECO:0000313" key="11">
    <source>
        <dbReference type="Proteomes" id="UP000184076"/>
    </source>
</evidence>
<evidence type="ECO:0000256" key="7">
    <source>
        <dbReference type="ARBA" id="ARBA00023136"/>
    </source>
</evidence>
<feature type="transmembrane region" description="Helical" evidence="8">
    <location>
        <begin position="181"/>
        <end position="206"/>
    </location>
</feature>
<comment type="subcellular location">
    <subcellularLocation>
        <location evidence="1 8">Cell membrane</location>
        <topology evidence="1 8">Multi-pass membrane protein</topology>
    </subcellularLocation>
</comment>
<feature type="transmembrane region" description="Helical" evidence="8">
    <location>
        <begin position="107"/>
        <end position="127"/>
    </location>
</feature>
<dbReference type="PANTHER" id="PTHR43744">
    <property type="entry name" value="ABC TRANSPORTER PERMEASE PROTEIN MG189-RELATED-RELATED"/>
    <property type="match status" value="1"/>
</dbReference>
<protein>
    <recommendedName>
        <fullName evidence="2">sn-glycerol-3-phosphate transport system permease protein UgpE</fullName>
    </recommendedName>
</protein>
<keyword evidence="3 8" id="KW-0813">Transport</keyword>
<feature type="transmembrane region" description="Helical" evidence="8">
    <location>
        <begin position="241"/>
        <end position="262"/>
    </location>
</feature>
<evidence type="ECO:0000256" key="8">
    <source>
        <dbReference type="RuleBase" id="RU363032"/>
    </source>
</evidence>
<dbReference type="Pfam" id="PF00528">
    <property type="entry name" value="BPD_transp_1"/>
    <property type="match status" value="1"/>
</dbReference>
<evidence type="ECO:0000256" key="4">
    <source>
        <dbReference type="ARBA" id="ARBA00022475"/>
    </source>
</evidence>
<keyword evidence="5 8" id="KW-0812">Transmembrane</keyword>
<dbReference type="PROSITE" id="PS50928">
    <property type="entry name" value="ABC_TM1"/>
    <property type="match status" value="1"/>
</dbReference>
<feature type="domain" description="ABC transmembrane type-1" evidence="9">
    <location>
        <begin position="70"/>
        <end position="262"/>
    </location>
</feature>
<gene>
    <name evidence="10" type="ORF">SAMN02745206_01737</name>
</gene>